<protein>
    <recommendedName>
        <fullName evidence="10">Mannosyl phosphorylinositol ceramide synthase SUR1</fullName>
    </recommendedName>
</protein>
<dbReference type="Gene3D" id="3.90.550.20">
    <property type="match status" value="1"/>
</dbReference>
<evidence type="ECO:0000256" key="4">
    <source>
        <dbReference type="ARBA" id="ARBA00022692"/>
    </source>
</evidence>
<comment type="caution">
    <text evidence="8">The sequence shown here is derived from an EMBL/GenBank/DDBJ whole genome shotgun (WGS) entry which is preliminary data.</text>
</comment>
<feature type="transmembrane region" description="Helical" evidence="7">
    <location>
        <begin position="294"/>
        <end position="314"/>
    </location>
</feature>
<dbReference type="OrthoDB" id="3647at2759"/>
<keyword evidence="9" id="KW-1185">Reference proteome</keyword>
<comment type="subcellular location">
    <subcellularLocation>
        <location evidence="1">Membrane</location>
    </subcellularLocation>
</comment>
<comment type="similarity">
    <text evidence="2">Belongs to the glycosyltransferase 32 family.</text>
</comment>
<gene>
    <name evidence="8" type="ORF">N7468_008218</name>
</gene>
<dbReference type="InterPro" id="IPR051706">
    <property type="entry name" value="Glycosyltransferase_domain"/>
</dbReference>
<evidence type="ECO:0000313" key="8">
    <source>
        <dbReference type="EMBL" id="KAJ5223676.1"/>
    </source>
</evidence>
<dbReference type="PANTHER" id="PTHR32385">
    <property type="entry name" value="MANNOSYL PHOSPHORYLINOSITOL CERAMIDE SYNTHASE"/>
    <property type="match status" value="1"/>
</dbReference>
<name>A0A9W9NPN2_9EURO</name>
<dbReference type="GO" id="GO:0000030">
    <property type="term" value="F:mannosyltransferase activity"/>
    <property type="evidence" value="ECO:0007669"/>
    <property type="project" value="TreeGrafter"/>
</dbReference>
<proteinExistence type="inferred from homology"/>
<dbReference type="InterPro" id="IPR029044">
    <property type="entry name" value="Nucleotide-diphossugar_trans"/>
</dbReference>
<evidence type="ECO:0000256" key="2">
    <source>
        <dbReference type="ARBA" id="ARBA00009003"/>
    </source>
</evidence>
<reference evidence="8" key="2">
    <citation type="journal article" date="2023" name="IMA Fungus">
        <title>Comparative genomic study of the Penicillium genus elucidates a diverse pangenome and 15 lateral gene transfer events.</title>
        <authorList>
            <person name="Petersen C."/>
            <person name="Sorensen T."/>
            <person name="Nielsen M.R."/>
            <person name="Sondergaard T.E."/>
            <person name="Sorensen J.L."/>
            <person name="Fitzpatrick D.A."/>
            <person name="Frisvad J.C."/>
            <person name="Nielsen K.L."/>
        </authorList>
    </citation>
    <scope>NUCLEOTIDE SEQUENCE</scope>
    <source>
        <strain evidence="8">IBT 19713</strain>
    </source>
</reference>
<dbReference type="RefSeq" id="XP_058327859.1">
    <property type="nucleotide sequence ID" value="XM_058477514.1"/>
</dbReference>
<keyword evidence="4 7" id="KW-0812">Transmembrane</keyword>
<feature type="transmembrane region" description="Helical" evidence="7">
    <location>
        <begin position="12"/>
        <end position="37"/>
    </location>
</feature>
<dbReference type="Pfam" id="PF04488">
    <property type="entry name" value="Gly_transf_sug"/>
    <property type="match status" value="1"/>
</dbReference>
<evidence type="ECO:0000313" key="9">
    <source>
        <dbReference type="Proteomes" id="UP001150941"/>
    </source>
</evidence>
<evidence type="ECO:0000256" key="3">
    <source>
        <dbReference type="ARBA" id="ARBA00022679"/>
    </source>
</evidence>
<dbReference type="EMBL" id="JAPQKS010000006">
    <property type="protein sequence ID" value="KAJ5223676.1"/>
    <property type="molecule type" value="Genomic_DNA"/>
</dbReference>
<organism evidence="8 9">
    <name type="scientific">Penicillium chermesinum</name>
    <dbReference type="NCBI Taxonomy" id="63820"/>
    <lineage>
        <taxon>Eukaryota</taxon>
        <taxon>Fungi</taxon>
        <taxon>Dikarya</taxon>
        <taxon>Ascomycota</taxon>
        <taxon>Pezizomycotina</taxon>
        <taxon>Eurotiomycetes</taxon>
        <taxon>Eurotiomycetidae</taxon>
        <taxon>Eurotiales</taxon>
        <taxon>Aspergillaceae</taxon>
        <taxon>Penicillium</taxon>
    </lineage>
</organism>
<reference evidence="8" key="1">
    <citation type="submission" date="2022-11" db="EMBL/GenBank/DDBJ databases">
        <authorList>
            <person name="Petersen C."/>
        </authorList>
    </citation>
    <scope>NUCLEOTIDE SEQUENCE</scope>
    <source>
        <strain evidence="8">IBT 19713</strain>
    </source>
</reference>
<sequence>MVGQRVKKRIVIIGLRLFAISALLYTATRIVIFAQLFGKFKDHSGIRLTQEEIFEAHNLSDIRTPVVPKIIHQVFHNWHDATDKPLPAKWESTRQSCIDLNPGWEYKLWTSQDSRTLIQLYFPSFLRTYDGYKYPIQRVDVVKYFALRKYGGIYIDLDNGCSANLEPLTYYPAFTIDGGQGALSNNIVGGQPHHPFFVLLTDNLGPWNWNYLLPYVTVMFASGQWYLTAIWEKYHSLLRDDGSVEGFKGDSWGILYRVLNDLRPGADRLIFFTQAVGESWADWDYRLLKTIGDYILLVVLSAWLAAGGVIWFYIRRKARRRPDFQYEPMMA</sequence>
<dbReference type="PANTHER" id="PTHR32385:SF20">
    <property type="entry name" value="MANNOSYL PHOSPHORYLINOSITOL CERAMIDE SYNTHASE CSH1-RELATED"/>
    <property type="match status" value="1"/>
</dbReference>
<evidence type="ECO:0000256" key="1">
    <source>
        <dbReference type="ARBA" id="ARBA00004370"/>
    </source>
</evidence>
<dbReference type="GO" id="GO:0016020">
    <property type="term" value="C:membrane"/>
    <property type="evidence" value="ECO:0007669"/>
    <property type="project" value="UniProtKB-SubCell"/>
</dbReference>
<keyword evidence="5 7" id="KW-1133">Transmembrane helix</keyword>
<evidence type="ECO:0000256" key="7">
    <source>
        <dbReference type="SAM" id="Phobius"/>
    </source>
</evidence>
<keyword evidence="6 7" id="KW-0472">Membrane</keyword>
<dbReference type="GO" id="GO:0051999">
    <property type="term" value="P:mannosyl-inositol phosphorylceramide biosynthetic process"/>
    <property type="evidence" value="ECO:0007669"/>
    <property type="project" value="TreeGrafter"/>
</dbReference>
<accession>A0A9W9NPN2</accession>
<evidence type="ECO:0000256" key="6">
    <source>
        <dbReference type="ARBA" id="ARBA00023136"/>
    </source>
</evidence>
<dbReference type="InterPro" id="IPR007577">
    <property type="entry name" value="GlycoTrfase_DXD_sugar-bd_CS"/>
</dbReference>
<dbReference type="GeneID" id="83204817"/>
<keyword evidence="3" id="KW-0808">Transferase</keyword>
<evidence type="ECO:0000256" key="5">
    <source>
        <dbReference type="ARBA" id="ARBA00022989"/>
    </source>
</evidence>
<dbReference type="Proteomes" id="UP001150941">
    <property type="component" value="Unassembled WGS sequence"/>
</dbReference>
<dbReference type="SUPFAM" id="SSF53448">
    <property type="entry name" value="Nucleotide-diphospho-sugar transferases"/>
    <property type="match status" value="1"/>
</dbReference>
<dbReference type="AlphaFoldDB" id="A0A9W9NPN2"/>
<evidence type="ECO:0008006" key="10">
    <source>
        <dbReference type="Google" id="ProtNLM"/>
    </source>
</evidence>